<dbReference type="Proteomes" id="UP000436006">
    <property type="component" value="Unassembled WGS sequence"/>
</dbReference>
<keyword evidence="2" id="KW-0560">Oxidoreductase</keyword>
<keyword evidence="5" id="KW-1185">Reference proteome</keyword>
<feature type="domain" description="FAD/NAD(P)-binding" evidence="3">
    <location>
        <begin position="8"/>
        <end position="286"/>
    </location>
</feature>
<sequence>MASFHSDYEIIIVGGSYAGLSAALVLGRSLRRVLVLDSGKPANRQTPHSHSFLTRDGATPAELTAIARQQALAYPTVMIETATVTTAVKQANEFVVTTEAGASYSASRLLLATGLTDELLPIPGFAECWGISVLHCPYCHGYEVHGQPLGVLANGDAGFEFGRLIQHWSANFTLFTNGPSTLSDEQTAAFQRNKIKIIETPISSIPHQNGQLSGLLLEDQTHYPLTALFARVPVRQASTIGEQLGCLYDDMGFIQVDEWGRTNVPGVFAAGDTHTMMRQVMVAGTNGLRTAVWINKEMIEEAF</sequence>
<evidence type="ECO:0000256" key="1">
    <source>
        <dbReference type="ARBA" id="ARBA00022630"/>
    </source>
</evidence>
<gene>
    <name evidence="4" type="ORF">GO755_12290</name>
</gene>
<dbReference type="EMBL" id="WPIN01000004">
    <property type="protein sequence ID" value="MVM30812.1"/>
    <property type="molecule type" value="Genomic_DNA"/>
</dbReference>
<dbReference type="SUPFAM" id="SSF51905">
    <property type="entry name" value="FAD/NAD(P)-binding domain"/>
    <property type="match status" value="1"/>
</dbReference>
<dbReference type="InterPro" id="IPR050097">
    <property type="entry name" value="Ferredoxin-NADP_redctase_2"/>
</dbReference>
<dbReference type="Gene3D" id="3.50.50.60">
    <property type="entry name" value="FAD/NAD(P)-binding domain"/>
    <property type="match status" value="2"/>
</dbReference>
<evidence type="ECO:0000313" key="4">
    <source>
        <dbReference type="EMBL" id="MVM30812.1"/>
    </source>
</evidence>
<dbReference type="GO" id="GO:0016491">
    <property type="term" value="F:oxidoreductase activity"/>
    <property type="evidence" value="ECO:0007669"/>
    <property type="project" value="UniProtKB-KW"/>
</dbReference>
<accession>A0A7K1SAF4</accession>
<dbReference type="AlphaFoldDB" id="A0A7K1SAF4"/>
<dbReference type="PANTHER" id="PTHR48105">
    <property type="entry name" value="THIOREDOXIN REDUCTASE 1-RELATED-RELATED"/>
    <property type="match status" value="1"/>
</dbReference>
<keyword evidence="1" id="KW-0285">Flavoprotein</keyword>
<dbReference type="InterPro" id="IPR036188">
    <property type="entry name" value="FAD/NAD-bd_sf"/>
</dbReference>
<proteinExistence type="predicted"/>
<dbReference type="PRINTS" id="PR00469">
    <property type="entry name" value="PNDRDTASEII"/>
</dbReference>
<dbReference type="RefSeq" id="WP_157585109.1">
    <property type="nucleotide sequence ID" value="NZ_WPIN01000004.1"/>
</dbReference>
<protein>
    <submittedName>
        <fullName evidence="4">NAD(P)/FAD-dependent oxidoreductase</fullName>
    </submittedName>
</protein>
<dbReference type="InterPro" id="IPR023753">
    <property type="entry name" value="FAD/NAD-binding_dom"/>
</dbReference>
<dbReference type="Pfam" id="PF07992">
    <property type="entry name" value="Pyr_redox_2"/>
    <property type="match status" value="1"/>
</dbReference>
<comment type="caution">
    <text evidence="4">The sequence shown here is derived from an EMBL/GenBank/DDBJ whole genome shotgun (WGS) entry which is preliminary data.</text>
</comment>
<name>A0A7K1SAF4_9BACT</name>
<evidence type="ECO:0000256" key="2">
    <source>
        <dbReference type="ARBA" id="ARBA00023002"/>
    </source>
</evidence>
<organism evidence="4 5">
    <name type="scientific">Spirosoma arboris</name>
    <dbReference type="NCBI Taxonomy" id="2682092"/>
    <lineage>
        <taxon>Bacteria</taxon>
        <taxon>Pseudomonadati</taxon>
        <taxon>Bacteroidota</taxon>
        <taxon>Cytophagia</taxon>
        <taxon>Cytophagales</taxon>
        <taxon>Cytophagaceae</taxon>
        <taxon>Spirosoma</taxon>
    </lineage>
</organism>
<dbReference type="PRINTS" id="PR00368">
    <property type="entry name" value="FADPNR"/>
</dbReference>
<evidence type="ECO:0000313" key="5">
    <source>
        <dbReference type="Proteomes" id="UP000436006"/>
    </source>
</evidence>
<evidence type="ECO:0000259" key="3">
    <source>
        <dbReference type="Pfam" id="PF07992"/>
    </source>
</evidence>
<reference evidence="4 5" key="1">
    <citation type="submission" date="2019-12" db="EMBL/GenBank/DDBJ databases">
        <title>Spirosoma sp. HMF4905 genome sequencing and assembly.</title>
        <authorList>
            <person name="Kang H."/>
            <person name="Cha I."/>
            <person name="Kim H."/>
            <person name="Joh K."/>
        </authorList>
    </citation>
    <scope>NUCLEOTIDE SEQUENCE [LARGE SCALE GENOMIC DNA]</scope>
    <source>
        <strain evidence="4 5">HMF4905</strain>
    </source>
</reference>